<dbReference type="Pfam" id="PF07969">
    <property type="entry name" value="Amidohydro_3"/>
    <property type="match status" value="1"/>
</dbReference>
<dbReference type="InterPro" id="IPR023100">
    <property type="entry name" value="D-aminoacylase_insert_dom_sf"/>
</dbReference>
<dbReference type="AlphaFoldDB" id="A0A139ATH8"/>
<dbReference type="EMBL" id="KQ965736">
    <property type="protein sequence ID" value="KXS20031.1"/>
    <property type="molecule type" value="Genomic_DNA"/>
</dbReference>
<gene>
    <name evidence="3" type="ORF">M427DRAFT_52303</name>
</gene>
<keyword evidence="4" id="KW-1185">Reference proteome</keyword>
<protein>
    <submittedName>
        <fullName evidence="3">N-acyl-D-amino-acid deacylase</fullName>
    </submittedName>
</protein>
<dbReference type="GO" id="GO:0016811">
    <property type="term" value="F:hydrolase activity, acting on carbon-nitrogen (but not peptide) bonds, in linear amides"/>
    <property type="evidence" value="ECO:0007669"/>
    <property type="project" value="InterPro"/>
</dbReference>
<proteinExistence type="inferred from homology"/>
<dbReference type="Gene3D" id="3.20.20.140">
    <property type="entry name" value="Metal-dependent hydrolases"/>
    <property type="match status" value="1"/>
</dbReference>
<reference evidence="3 4" key="1">
    <citation type="journal article" date="2015" name="Genome Biol. Evol.">
        <title>Phylogenomic analyses indicate that early fungi evolved digesting cell walls of algal ancestors of land plants.</title>
        <authorList>
            <person name="Chang Y."/>
            <person name="Wang S."/>
            <person name="Sekimoto S."/>
            <person name="Aerts A.L."/>
            <person name="Choi C."/>
            <person name="Clum A."/>
            <person name="LaButti K.M."/>
            <person name="Lindquist E.A."/>
            <person name="Yee Ngan C."/>
            <person name="Ohm R.A."/>
            <person name="Salamov A.A."/>
            <person name="Grigoriev I.V."/>
            <person name="Spatafora J.W."/>
            <person name="Berbee M.L."/>
        </authorList>
    </citation>
    <scope>NUCLEOTIDE SEQUENCE [LARGE SCALE GENOMIC DNA]</scope>
    <source>
        <strain evidence="3 4">JEL478</strain>
    </source>
</reference>
<evidence type="ECO:0000313" key="4">
    <source>
        <dbReference type="Proteomes" id="UP000070544"/>
    </source>
</evidence>
<dbReference type="PANTHER" id="PTHR11647:SF1">
    <property type="entry name" value="COLLAPSIN RESPONSE MEDIATOR PROTEIN"/>
    <property type="match status" value="1"/>
</dbReference>
<dbReference type="Gene3D" id="2.30.40.10">
    <property type="entry name" value="Urease, subunit C, domain 1"/>
    <property type="match status" value="1"/>
</dbReference>
<dbReference type="InterPro" id="IPR013108">
    <property type="entry name" value="Amidohydro_3"/>
</dbReference>
<dbReference type="OrthoDB" id="194468at2759"/>
<name>A0A139ATH8_GONPJ</name>
<dbReference type="PANTHER" id="PTHR11647">
    <property type="entry name" value="HYDRANTOINASE/DIHYDROPYRIMIDINASE FAMILY MEMBER"/>
    <property type="match status" value="1"/>
</dbReference>
<evidence type="ECO:0000259" key="2">
    <source>
        <dbReference type="Pfam" id="PF07969"/>
    </source>
</evidence>
<dbReference type="OMA" id="HATMNFG"/>
<evidence type="ECO:0000256" key="1">
    <source>
        <dbReference type="ARBA" id="ARBA00008829"/>
    </source>
</evidence>
<dbReference type="Gene3D" id="3.30.1490.130">
    <property type="entry name" value="D-aminoacylase. Domain 3"/>
    <property type="match status" value="1"/>
</dbReference>
<feature type="domain" description="Amidohydrolase 3" evidence="2">
    <location>
        <begin position="369"/>
        <end position="470"/>
    </location>
</feature>
<comment type="similarity">
    <text evidence="1">Belongs to the metallo-dependent hydrolases superfamily. Hydantoinase/dihydropyrimidinase family.</text>
</comment>
<accession>A0A139ATH8</accession>
<dbReference type="CDD" id="cd01297">
    <property type="entry name" value="D-aminoacylase"/>
    <property type="match status" value="1"/>
</dbReference>
<dbReference type="SUPFAM" id="SSF51338">
    <property type="entry name" value="Composite domain of metallo-dependent hydrolases"/>
    <property type="match status" value="1"/>
</dbReference>
<dbReference type="InterPro" id="IPR050378">
    <property type="entry name" value="Metallo-dep_Hydrolases_sf"/>
</dbReference>
<dbReference type="Proteomes" id="UP000070544">
    <property type="component" value="Unassembled WGS sequence"/>
</dbReference>
<dbReference type="InterPro" id="IPR032466">
    <property type="entry name" value="Metal_Hydrolase"/>
</dbReference>
<sequence>MSGDVEHSILFRNVVLVDGTGSPRRGCDVAVKGDVIVEIADKISSTAKRIIDGKGRLVLCPGFIDTHTHDDVALLSPDGMDCKVSQGVTSVVIGNCGISISPDALADPKSPPEFSLGRHPYLSFPSVATYVDYLEQHKPQTNYGLLVGLLALRCACQPTRDRPANAHELEDMRRLMDSSMRQGAVGFSTGLIYPGQKAAPMEEIVEIAKVTARHGGLYTTHMRDEADNVLTALQEAVDTSRAAEIPLVISHHKVSGKQNWGRSKETLDFLRSAIEAAPATRPIAIDAYPYSASSTILLPSVTEEAEDVLVLQSRPYPDLARKRVSEIVRTLPDFAGLRYPDAVAKLAPGTAIYFCMDDKDVSRILSFPKTMIGSDGLHSPNPHPRLWGTFPRVLGKYARDEGLFGLEEAVRKMTSLSAETFGFARRGQVKAGFFADLVLLDPDEIHDVATFEDSQRPSEGIKVVLVNGEIAWEDGKGVGVGNGRRLDRIPSGAVSEHPSL</sequence>
<dbReference type="GO" id="GO:0016812">
    <property type="term" value="F:hydrolase activity, acting on carbon-nitrogen (but not peptide) bonds, in cyclic amides"/>
    <property type="evidence" value="ECO:0007669"/>
    <property type="project" value="TreeGrafter"/>
</dbReference>
<dbReference type="SUPFAM" id="SSF51556">
    <property type="entry name" value="Metallo-dependent hydrolases"/>
    <property type="match status" value="1"/>
</dbReference>
<dbReference type="STRING" id="1344416.A0A139ATH8"/>
<dbReference type="InterPro" id="IPR011059">
    <property type="entry name" value="Metal-dep_hydrolase_composite"/>
</dbReference>
<organism evidence="3 4">
    <name type="scientific">Gonapodya prolifera (strain JEL478)</name>
    <name type="common">Monoblepharis prolifera</name>
    <dbReference type="NCBI Taxonomy" id="1344416"/>
    <lineage>
        <taxon>Eukaryota</taxon>
        <taxon>Fungi</taxon>
        <taxon>Fungi incertae sedis</taxon>
        <taxon>Chytridiomycota</taxon>
        <taxon>Chytridiomycota incertae sedis</taxon>
        <taxon>Monoblepharidomycetes</taxon>
        <taxon>Monoblepharidales</taxon>
        <taxon>Gonapodyaceae</taxon>
        <taxon>Gonapodya</taxon>
    </lineage>
</organism>
<dbReference type="GO" id="GO:0005829">
    <property type="term" value="C:cytosol"/>
    <property type="evidence" value="ECO:0007669"/>
    <property type="project" value="TreeGrafter"/>
</dbReference>
<evidence type="ECO:0000313" key="3">
    <source>
        <dbReference type="EMBL" id="KXS20031.1"/>
    </source>
</evidence>